<protein>
    <submittedName>
        <fullName evidence="2">Uncharacterized protein</fullName>
    </submittedName>
</protein>
<proteinExistence type="predicted"/>
<comment type="caution">
    <text evidence="2">The sequence shown here is derived from an EMBL/GenBank/DDBJ whole genome shotgun (WGS) entry which is preliminary data.</text>
</comment>
<reference evidence="2" key="1">
    <citation type="submission" date="2020-09" db="EMBL/GenBank/DDBJ databases">
        <title>A novel bacterium of genus Paenibacillus, isolated from South China Sea.</title>
        <authorList>
            <person name="Huang H."/>
            <person name="Mo K."/>
            <person name="Hu Y."/>
        </authorList>
    </citation>
    <scope>NUCLEOTIDE SEQUENCE</scope>
    <source>
        <strain evidence="2">IB182363</strain>
    </source>
</reference>
<evidence type="ECO:0000256" key="1">
    <source>
        <dbReference type="SAM" id="MobiDB-lite"/>
    </source>
</evidence>
<dbReference type="RefSeq" id="WP_190930768.1">
    <property type="nucleotide sequence ID" value="NZ_JACXJA010000038.1"/>
</dbReference>
<evidence type="ECO:0000313" key="3">
    <source>
        <dbReference type="Proteomes" id="UP000639396"/>
    </source>
</evidence>
<gene>
    <name evidence="2" type="ORF">IDH45_24495</name>
</gene>
<feature type="region of interest" description="Disordered" evidence="1">
    <location>
        <begin position="35"/>
        <end position="64"/>
    </location>
</feature>
<name>A0A927CFA4_9BACL</name>
<dbReference type="Proteomes" id="UP000639396">
    <property type="component" value="Unassembled WGS sequence"/>
</dbReference>
<organism evidence="2 3">
    <name type="scientific">Paenibacillus oceani</name>
    <dbReference type="NCBI Taxonomy" id="2772510"/>
    <lineage>
        <taxon>Bacteria</taxon>
        <taxon>Bacillati</taxon>
        <taxon>Bacillota</taxon>
        <taxon>Bacilli</taxon>
        <taxon>Bacillales</taxon>
        <taxon>Paenibacillaceae</taxon>
        <taxon>Paenibacillus</taxon>
    </lineage>
</organism>
<evidence type="ECO:0000313" key="2">
    <source>
        <dbReference type="EMBL" id="MBD2865146.1"/>
    </source>
</evidence>
<dbReference type="EMBL" id="JACXJA010000038">
    <property type="protein sequence ID" value="MBD2865146.1"/>
    <property type="molecule type" value="Genomic_DNA"/>
</dbReference>
<accession>A0A927CFA4</accession>
<sequence>MDETEAILLNKGQQIAKLQQYAEAKIAIQAVEDKQAYASSRVTEDEGAHETPNQGQPDRGYDKL</sequence>
<keyword evidence="3" id="KW-1185">Reference proteome</keyword>
<dbReference type="AlphaFoldDB" id="A0A927CFA4"/>